<dbReference type="RefSeq" id="WP_110016781.1">
    <property type="nucleotide sequence ID" value="NZ_QGTJ01000001.1"/>
</dbReference>
<sequence>MTDAVSPLAHDAETGPLLRVTFQPGMLLGVEAMQAEQAYHRRRLNRHGRLLHGYGTLYGLLVTLEPAAATLPLRLVVHPGLALDALGRELLLSEPYGVDLPAWLAEQGAAALAAFAVPADAAEGAPRTLTLEVAVRYADCEQGLQPVLAAATNASTDAVAASRAGEAVELLLRGADPNPPPPPAPPASLPTAVEQARLDNADAATRTVLQAQLDRLHRTRGLDALPALGADSAELTLARLTLRLTTLTAPQPAPADIDLDNLVRPFLDVAVEP</sequence>
<organism evidence="1 2">
    <name type="scientific">Plasticicumulans acidivorans</name>
    <dbReference type="NCBI Taxonomy" id="886464"/>
    <lineage>
        <taxon>Bacteria</taxon>
        <taxon>Pseudomonadati</taxon>
        <taxon>Pseudomonadota</taxon>
        <taxon>Gammaproteobacteria</taxon>
        <taxon>Candidatus Competibacteraceae</taxon>
        <taxon>Plasticicumulans</taxon>
    </lineage>
</organism>
<dbReference type="Proteomes" id="UP000246569">
    <property type="component" value="Unassembled WGS sequence"/>
</dbReference>
<keyword evidence="2" id="KW-1185">Reference proteome</keyword>
<evidence type="ECO:0000313" key="2">
    <source>
        <dbReference type="Proteomes" id="UP000246569"/>
    </source>
</evidence>
<accession>A0A317N4V8</accession>
<evidence type="ECO:0000313" key="1">
    <source>
        <dbReference type="EMBL" id="PWV65789.1"/>
    </source>
</evidence>
<dbReference type="EMBL" id="QGTJ01000001">
    <property type="protein sequence ID" value="PWV65789.1"/>
    <property type="molecule type" value="Genomic_DNA"/>
</dbReference>
<proteinExistence type="predicted"/>
<dbReference type="AlphaFoldDB" id="A0A317N4V8"/>
<name>A0A317N4V8_9GAMM</name>
<protein>
    <submittedName>
        <fullName evidence="1">Uncharacterized protein</fullName>
    </submittedName>
</protein>
<reference evidence="1 2" key="1">
    <citation type="submission" date="2018-05" db="EMBL/GenBank/DDBJ databases">
        <title>Genomic Encyclopedia of Type Strains, Phase IV (KMG-IV): sequencing the most valuable type-strain genomes for metagenomic binning, comparative biology and taxonomic classification.</title>
        <authorList>
            <person name="Goeker M."/>
        </authorList>
    </citation>
    <scope>NUCLEOTIDE SEQUENCE [LARGE SCALE GENOMIC DNA]</scope>
    <source>
        <strain evidence="1 2">DSM 23606</strain>
    </source>
</reference>
<gene>
    <name evidence="1" type="ORF">C7443_101274</name>
</gene>
<comment type="caution">
    <text evidence="1">The sequence shown here is derived from an EMBL/GenBank/DDBJ whole genome shotgun (WGS) entry which is preliminary data.</text>
</comment>